<dbReference type="InterPro" id="IPR050832">
    <property type="entry name" value="Bact_Acetyltransf"/>
</dbReference>
<proteinExistence type="predicted"/>
<evidence type="ECO:0000313" key="5">
    <source>
        <dbReference type="Proteomes" id="UP000243650"/>
    </source>
</evidence>
<keyword evidence="2" id="KW-0012">Acyltransferase</keyword>
<dbReference type="SUPFAM" id="SSF55729">
    <property type="entry name" value="Acyl-CoA N-acyltransferases (Nat)"/>
    <property type="match status" value="1"/>
</dbReference>
<feature type="domain" description="N-acetyltransferase" evidence="3">
    <location>
        <begin position="3"/>
        <end position="171"/>
    </location>
</feature>
<gene>
    <name evidence="4" type="ORF">C6I21_03925</name>
</gene>
<dbReference type="PROSITE" id="PS51186">
    <property type="entry name" value="GNAT"/>
    <property type="match status" value="1"/>
</dbReference>
<accession>A0A2P6MJP7</accession>
<sequence length="171" mass="19529">MTVELKPCSKQDIETLAAISQKTFQETFQEQNTPEDLDAYLRRAFSTEQLRRELETDGTSFYLLYENSAPAGYLKLNTGGAQSEPMGADALEVERIYVLQAFQGRGFGRLLLDEAFQKARDAGMKRIWLGVWEKNEHAIAFYERRGFVKTGSHSFFLGTDEQTDYLYAVDL</sequence>
<dbReference type="AlphaFoldDB" id="A0A2P6MJP7"/>
<keyword evidence="1 4" id="KW-0808">Transferase</keyword>
<dbReference type="Pfam" id="PF00583">
    <property type="entry name" value="Acetyltransf_1"/>
    <property type="match status" value="1"/>
</dbReference>
<organism evidence="4 5">
    <name type="scientific">Alkalicoccus urumqiensis</name>
    <name type="common">Bacillus urumqiensis</name>
    <dbReference type="NCBI Taxonomy" id="1548213"/>
    <lineage>
        <taxon>Bacteria</taxon>
        <taxon>Bacillati</taxon>
        <taxon>Bacillota</taxon>
        <taxon>Bacilli</taxon>
        <taxon>Bacillales</taxon>
        <taxon>Bacillaceae</taxon>
        <taxon>Alkalicoccus</taxon>
    </lineage>
</organism>
<dbReference type="OrthoDB" id="7205533at2"/>
<reference evidence="4 5" key="1">
    <citation type="submission" date="2018-03" db="EMBL/GenBank/DDBJ databases">
        <title>Bacillus urumqiensis sp. nov., a moderately haloalkaliphilic bacterium isolated from a salt lake.</title>
        <authorList>
            <person name="Zhao B."/>
            <person name="Liao Z."/>
        </authorList>
    </citation>
    <scope>NUCLEOTIDE SEQUENCE [LARGE SCALE GENOMIC DNA]</scope>
    <source>
        <strain evidence="4 5">BZ-SZ-XJ18</strain>
    </source>
</reference>
<dbReference type="InterPro" id="IPR000182">
    <property type="entry name" value="GNAT_dom"/>
</dbReference>
<dbReference type="Proteomes" id="UP000243650">
    <property type="component" value="Unassembled WGS sequence"/>
</dbReference>
<protein>
    <submittedName>
        <fullName evidence="4">GNAT family N-acetyltransferase</fullName>
    </submittedName>
</protein>
<evidence type="ECO:0000313" key="4">
    <source>
        <dbReference type="EMBL" id="PRO66499.1"/>
    </source>
</evidence>
<dbReference type="GO" id="GO:0016747">
    <property type="term" value="F:acyltransferase activity, transferring groups other than amino-acyl groups"/>
    <property type="evidence" value="ECO:0007669"/>
    <property type="project" value="InterPro"/>
</dbReference>
<evidence type="ECO:0000256" key="1">
    <source>
        <dbReference type="ARBA" id="ARBA00022679"/>
    </source>
</evidence>
<dbReference type="PANTHER" id="PTHR43877">
    <property type="entry name" value="AMINOALKYLPHOSPHONATE N-ACETYLTRANSFERASE-RELATED-RELATED"/>
    <property type="match status" value="1"/>
</dbReference>
<name>A0A2P6MJP7_ALKUR</name>
<dbReference type="PANTHER" id="PTHR43877:SF2">
    <property type="entry name" value="AMINOALKYLPHOSPHONATE N-ACETYLTRANSFERASE-RELATED"/>
    <property type="match status" value="1"/>
</dbReference>
<dbReference type="InterPro" id="IPR016181">
    <property type="entry name" value="Acyl_CoA_acyltransferase"/>
</dbReference>
<evidence type="ECO:0000259" key="3">
    <source>
        <dbReference type="PROSITE" id="PS51186"/>
    </source>
</evidence>
<dbReference type="EMBL" id="PVNS01000003">
    <property type="protein sequence ID" value="PRO66499.1"/>
    <property type="molecule type" value="Genomic_DNA"/>
</dbReference>
<comment type="caution">
    <text evidence="4">The sequence shown here is derived from an EMBL/GenBank/DDBJ whole genome shotgun (WGS) entry which is preliminary data.</text>
</comment>
<keyword evidence="5" id="KW-1185">Reference proteome</keyword>
<dbReference type="CDD" id="cd04301">
    <property type="entry name" value="NAT_SF"/>
    <property type="match status" value="1"/>
</dbReference>
<dbReference type="RefSeq" id="WP_105958137.1">
    <property type="nucleotide sequence ID" value="NZ_PVNS01000003.1"/>
</dbReference>
<dbReference type="Gene3D" id="3.40.630.30">
    <property type="match status" value="1"/>
</dbReference>
<evidence type="ECO:0000256" key="2">
    <source>
        <dbReference type="ARBA" id="ARBA00023315"/>
    </source>
</evidence>